<protein>
    <submittedName>
        <fullName evidence="8">Zinc finger, C2H2</fullName>
    </submittedName>
</protein>
<dbReference type="PROSITE" id="PS50157">
    <property type="entry name" value="ZINC_FINGER_C2H2_2"/>
    <property type="match status" value="1"/>
</dbReference>
<dbReference type="PANTHER" id="PTHR24409:SF295">
    <property type="entry name" value="AZ2-RELATED"/>
    <property type="match status" value="1"/>
</dbReference>
<feature type="compositionally biased region" description="Acidic residues" evidence="6">
    <location>
        <begin position="431"/>
        <end position="444"/>
    </location>
</feature>
<keyword evidence="4" id="KW-0862">Zinc</keyword>
<dbReference type="EMBL" id="LHQR01000065">
    <property type="protein sequence ID" value="KXG47890.1"/>
    <property type="molecule type" value="Genomic_DNA"/>
</dbReference>
<evidence type="ECO:0000256" key="3">
    <source>
        <dbReference type="ARBA" id="ARBA00022771"/>
    </source>
</evidence>
<dbReference type="GO" id="GO:0008270">
    <property type="term" value="F:zinc ion binding"/>
    <property type="evidence" value="ECO:0007669"/>
    <property type="project" value="UniProtKB-KW"/>
</dbReference>
<dbReference type="SMART" id="SM00355">
    <property type="entry name" value="ZnF_C2H2"/>
    <property type="match status" value="2"/>
</dbReference>
<dbReference type="GO" id="GO:0000981">
    <property type="term" value="F:DNA-binding transcription factor activity, RNA polymerase II-specific"/>
    <property type="evidence" value="ECO:0007669"/>
    <property type="project" value="TreeGrafter"/>
</dbReference>
<evidence type="ECO:0000313" key="8">
    <source>
        <dbReference type="EMBL" id="KXG47890.1"/>
    </source>
</evidence>
<keyword evidence="9" id="KW-1185">Reference proteome</keyword>
<name>A0A135LG63_PENPA</name>
<dbReference type="OMA" id="AVMKHIE"/>
<dbReference type="Proteomes" id="UP000070168">
    <property type="component" value="Unassembled WGS sequence"/>
</dbReference>
<proteinExistence type="predicted"/>
<organism evidence="8 9">
    <name type="scientific">Penicillium patulum</name>
    <name type="common">Penicillium griseofulvum</name>
    <dbReference type="NCBI Taxonomy" id="5078"/>
    <lineage>
        <taxon>Eukaryota</taxon>
        <taxon>Fungi</taxon>
        <taxon>Dikarya</taxon>
        <taxon>Ascomycota</taxon>
        <taxon>Pezizomycotina</taxon>
        <taxon>Eurotiomycetes</taxon>
        <taxon>Eurotiomycetidae</taxon>
        <taxon>Eurotiales</taxon>
        <taxon>Aspergillaceae</taxon>
        <taxon>Penicillium</taxon>
    </lineage>
</organism>
<feature type="region of interest" description="Disordered" evidence="6">
    <location>
        <begin position="325"/>
        <end position="414"/>
    </location>
</feature>
<evidence type="ECO:0000256" key="5">
    <source>
        <dbReference type="PROSITE-ProRule" id="PRU00042"/>
    </source>
</evidence>
<comment type="caution">
    <text evidence="8">The sequence shown here is derived from an EMBL/GenBank/DDBJ whole genome shotgun (WGS) entry which is preliminary data.</text>
</comment>
<feature type="compositionally biased region" description="Low complexity" evidence="6">
    <location>
        <begin position="352"/>
        <end position="366"/>
    </location>
</feature>
<dbReference type="GO" id="GO:0000977">
    <property type="term" value="F:RNA polymerase II transcription regulatory region sequence-specific DNA binding"/>
    <property type="evidence" value="ECO:0007669"/>
    <property type="project" value="TreeGrafter"/>
</dbReference>
<sequence>MQHHKSNADRHSYCMKCDLDFPSQQTLHLHKIMSDRHFACPECCLELRSEPGLEVHMRNNHHEGRQVACMGCGSQYKSASAVIKHIEDKECPILSLPDKTRKGPNYDRGTASVLSMGRDSPGPPSDDSSEDQDSDGGVLLDVSTPRMEGKRPVRDSNDATTSRDDWPELGVPMTSVQGQAESITTESTGGIVIDDVFSASMRHGATEQLGQAGPSGSALTIRKAGASGYGRPCRASAHHKIQGMDPERFWNADKGRYYCNCGASFLFLATFKYHLTMKDDDINETFAALVAHMEARYSKCAFRVTAGQIEQELSEVTRGLADISPMIGDEMEPGEVASDVSSQPEHNSPGPSLADVASLSADDVSSNPEAVSSYEDDLFQEGVSSHEDEVSSKAEAVSSNGDVASPVPGDYSSHVESLADDLEGLVFSDTHDEEVVEEEYEEEL</sequence>
<feature type="region of interest" description="Disordered" evidence="6">
    <location>
        <begin position="95"/>
        <end position="183"/>
    </location>
</feature>
<gene>
    <name evidence="8" type="ORF">PGRI_017600</name>
</gene>
<dbReference type="GeneID" id="63704773"/>
<dbReference type="PANTHER" id="PTHR24409">
    <property type="entry name" value="ZINC FINGER PROTEIN 142"/>
    <property type="match status" value="1"/>
</dbReference>
<keyword evidence="2" id="KW-0677">Repeat</keyword>
<feature type="compositionally biased region" description="Basic and acidic residues" evidence="6">
    <location>
        <begin position="147"/>
        <end position="166"/>
    </location>
</feature>
<feature type="compositionally biased region" description="Polar residues" evidence="6">
    <location>
        <begin position="339"/>
        <end position="350"/>
    </location>
</feature>
<dbReference type="OrthoDB" id="8117402at2759"/>
<feature type="region of interest" description="Disordered" evidence="6">
    <location>
        <begin position="425"/>
        <end position="444"/>
    </location>
</feature>
<evidence type="ECO:0000256" key="1">
    <source>
        <dbReference type="ARBA" id="ARBA00022723"/>
    </source>
</evidence>
<dbReference type="PROSITE" id="PS00028">
    <property type="entry name" value="ZINC_FINGER_C2H2_1"/>
    <property type="match status" value="1"/>
</dbReference>
<dbReference type="GO" id="GO:0005634">
    <property type="term" value="C:nucleus"/>
    <property type="evidence" value="ECO:0007669"/>
    <property type="project" value="TreeGrafter"/>
</dbReference>
<dbReference type="Gene3D" id="3.30.160.60">
    <property type="entry name" value="Classic Zinc Finger"/>
    <property type="match status" value="1"/>
</dbReference>
<dbReference type="STRING" id="5078.A0A135LG63"/>
<feature type="domain" description="C2H2-type" evidence="7">
    <location>
        <begin position="38"/>
        <end position="67"/>
    </location>
</feature>
<dbReference type="InterPro" id="IPR013087">
    <property type="entry name" value="Znf_C2H2_type"/>
</dbReference>
<keyword evidence="3 5" id="KW-0863">Zinc-finger</keyword>
<dbReference type="Pfam" id="PF24666">
    <property type="entry name" value="zf-C2H2_fungi_2"/>
    <property type="match status" value="1"/>
</dbReference>
<dbReference type="RefSeq" id="XP_040646426.1">
    <property type="nucleotide sequence ID" value="XM_040789473.1"/>
</dbReference>
<evidence type="ECO:0000256" key="6">
    <source>
        <dbReference type="SAM" id="MobiDB-lite"/>
    </source>
</evidence>
<feature type="compositionally biased region" description="Polar residues" evidence="6">
    <location>
        <begin position="174"/>
        <end position="183"/>
    </location>
</feature>
<accession>A0A135LG63</accession>
<evidence type="ECO:0000259" key="7">
    <source>
        <dbReference type="PROSITE" id="PS50157"/>
    </source>
</evidence>
<reference evidence="8 9" key="1">
    <citation type="journal article" date="2016" name="BMC Genomics">
        <title>Genome sequencing and secondary metabolism of the postharvest pathogen Penicillium griseofulvum.</title>
        <authorList>
            <person name="Banani H."/>
            <person name="Marcet-Houben M."/>
            <person name="Ballester A.R."/>
            <person name="Abbruscato P."/>
            <person name="Gonzalez-Candelas L."/>
            <person name="Gabaldon T."/>
            <person name="Spadaro D."/>
        </authorList>
    </citation>
    <scope>NUCLEOTIDE SEQUENCE [LARGE SCALE GENOMIC DNA]</scope>
    <source>
        <strain evidence="8 9">PG3</strain>
    </source>
</reference>
<evidence type="ECO:0000313" key="9">
    <source>
        <dbReference type="Proteomes" id="UP000070168"/>
    </source>
</evidence>
<keyword evidence="1" id="KW-0479">Metal-binding</keyword>
<dbReference type="AlphaFoldDB" id="A0A135LG63"/>
<evidence type="ECO:0000256" key="4">
    <source>
        <dbReference type="ARBA" id="ARBA00022833"/>
    </source>
</evidence>
<evidence type="ECO:0000256" key="2">
    <source>
        <dbReference type="ARBA" id="ARBA00022737"/>
    </source>
</evidence>